<keyword evidence="1 5" id="KW-0547">Nucleotide-binding</keyword>
<comment type="domain">
    <text evidence="5">The Q motif is unique to and characteristic of the DEAD box family of RNA helicases and controls ATP binding and hydrolysis.</text>
</comment>
<dbReference type="PROSITE" id="PS51194">
    <property type="entry name" value="HELICASE_CTER"/>
    <property type="match status" value="1"/>
</dbReference>
<dbReference type="GO" id="GO:0003723">
    <property type="term" value="F:RNA binding"/>
    <property type="evidence" value="ECO:0007669"/>
    <property type="project" value="UniProtKB-UniRule"/>
</dbReference>
<organism evidence="7 8">
    <name type="scientific">Brachionus plicatilis</name>
    <name type="common">Marine rotifer</name>
    <name type="synonym">Brachionus muelleri</name>
    <dbReference type="NCBI Taxonomy" id="10195"/>
    <lineage>
        <taxon>Eukaryota</taxon>
        <taxon>Metazoa</taxon>
        <taxon>Spiralia</taxon>
        <taxon>Gnathifera</taxon>
        <taxon>Rotifera</taxon>
        <taxon>Eurotatoria</taxon>
        <taxon>Monogononta</taxon>
        <taxon>Pseudotrocha</taxon>
        <taxon>Ploima</taxon>
        <taxon>Brachionidae</taxon>
        <taxon>Brachionus</taxon>
    </lineage>
</organism>
<comment type="caution">
    <text evidence="7">The sequence shown here is derived from an EMBL/GenBank/DDBJ whole genome shotgun (WGS) entry which is preliminary data.</text>
</comment>
<evidence type="ECO:0000256" key="3">
    <source>
        <dbReference type="ARBA" id="ARBA00022840"/>
    </source>
</evidence>
<feature type="domain" description="Helicase C-terminal" evidence="6">
    <location>
        <begin position="1"/>
        <end position="79"/>
    </location>
</feature>
<dbReference type="EC" id="3.6.4.13" evidence="5"/>
<comment type="similarity">
    <text evidence="5">Belongs to the DEAD box helicase family.</text>
</comment>
<dbReference type="InterPro" id="IPR027417">
    <property type="entry name" value="P-loop_NTPase"/>
</dbReference>
<evidence type="ECO:0000259" key="6">
    <source>
        <dbReference type="PROSITE" id="PS51194"/>
    </source>
</evidence>
<evidence type="ECO:0000256" key="2">
    <source>
        <dbReference type="ARBA" id="ARBA00022801"/>
    </source>
</evidence>
<evidence type="ECO:0000313" key="7">
    <source>
        <dbReference type="EMBL" id="RNA31786.1"/>
    </source>
</evidence>
<dbReference type="Proteomes" id="UP000276133">
    <property type="component" value="Unassembled WGS sequence"/>
</dbReference>
<comment type="function">
    <text evidence="5">RNA helicase.</text>
</comment>
<dbReference type="Pfam" id="PF00271">
    <property type="entry name" value="Helicase_C"/>
    <property type="match status" value="1"/>
</dbReference>
<dbReference type="InterPro" id="IPR001650">
    <property type="entry name" value="Helicase_C-like"/>
</dbReference>
<keyword evidence="8" id="KW-1185">Reference proteome</keyword>
<dbReference type="SUPFAM" id="SSF52540">
    <property type="entry name" value="P-loop containing nucleoside triphosphate hydrolases"/>
    <property type="match status" value="1"/>
</dbReference>
<evidence type="ECO:0000256" key="5">
    <source>
        <dbReference type="RuleBase" id="RU365068"/>
    </source>
</evidence>
<dbReference type="Gene3D" id="3.40.50.300">
    <property type="entry name" value="P-loop containing nucleotide triphosphate hydrolases"/>
    <property type="match status" value="1"/>
</dbReference>
<keyword evidence="2 5" id="KW-0378">Hydrolase</keyword>
<gene>
    <name evidence="7" type="ORF">BpHYR1_049172</name>
</gene>
<protein>
    <recommendedName>
        <fullName evidence="5">ATP-dependent RNA helicase</fullName>
        <ecNumber evidence="5">3.6.4.13</ecNumber>
    </recommendedName>
</protein>
<dbReference type="GO" id="GO:0005524">
    <property type="term" value="F:ATP binding"/>
    <property type="evidence" value="ECO:0007669"/>
    <property type="project" value="UniProtKB-UniRule"/>
</dbReference>
<dbReference type="OrthoDB" id="434041at2759"/>
<keyword evidence="4 5" id="KW-0694">RNA-binding</keyword>
<dbReference type="STRING" id="10195.A0A3M7S7L8"/>
<evidence type="ECO:0000256" key="4">
    <source>
        <dbReference type="ARBA" id="ARBA00022884"/>
    </source>
</evidence>
<accession>A0A3M7S7L8</accession>
<dbReference type="GO" id="GO:0003724">
    <property type="term" value="F:RNA helicase activity"/>
    <property type="evidence" value="ECO:0007669"/>
    <property type="project" value="UniProtKB-EC"/>
</dbReference>
<dbReference type="PANTHER" id="PTHR24031">
    <property type="entry name" value="RNA HELICASE"/>
    <property type="match status" value="1"/>
</dbReference>
<evidence type="ECO:0000313" key="8">
    <source>
        <dbReference type="Proteomes" id="UP000276133"/>
    </source>
</evidence>
<dbReference type="EMBL" id="REGN01001894">
    <property type="protein sequence ID" value="RNA31786.1"/>
    <property type="molecule type" value="Genomic_DNA"/>
</dbReference>
<comment type="catalytic activity">
    <reaction evidence="5">
        <text>ATP + H2O = ADP + phosphate + H(+)</text>
        <dbReference type="Rhea" id="RHEA:13065"/>
        <dbReference type="ChEBI" id="CHEBI:15377"/>
        <dbReference type="ChEBI" id="CHEBI:15378"/>
        <dbReference type="ChEBI" id="CHEBI:30616"/>
        <dbReference type="ChEBI" id="CHEBI:43474"/>
        <dbReference type="ChEBI" id="CHEBI:456216"/>
        <dbReference type="EC" id="3.6.4.13"/>
    </reaction>
</comment>
<keyword evidence="3 5" id="KW-0067">ATP-binding</keyword>
<keyword evidence="5 7" id="KW-0347">Helicase</keyword>
<name>A0A3M7S7L8_BRAPC</name>
<dbReference type="AlphaFoldDB" id="A0A3M7S7L8"/>
<evidence type="ECO:0000256" key="1">
    <source>
        <dbReference type="ARBA" id="ARBA00022741"/>
    </source>
</evidence>
<proteinExistence type="inferred from homology"/>
<reference evidence="7 8" key="1">
    <citation type="journal article" date="2018" name="Sci. Rep.">
        <title>Genomic signatures of local adaptation to the degree of environmental predictability in rotifers.</title>
        <authorList>
            <person name="Franch-Gras L."/>
            <person name="Hahn C."/>
            <person name="Garcia-Roger E.M."/>
            <person name="Carmona M.J."/>
            <person name="Serra M."/>
            <person name="Gomez A."/>
        </authorList>
    </citation>
    <scope>NUCLEOTIDE SEQUENCE [LARGE SCALE GENOMIC DNA]</scope>
    <source>
        <strain evidence="7">HYR1</strain>
    </source>
</reference>
<sequence length="251" mass="29003">MTLTARGVDAQNVDLIVCMDIPGDPETYLHRIGRAGRFGCQGIAISLVTEGEESSKFDEIVDSYSLGISQYSDNLNDVIWVKNIKSEESRYDDDVTIEKALLSKEQLDISLLEYEKSKGVRYLGKQIFKQRAKTPIVSIEKIKNLLKDCDLNSENEMNTLFNSKKITVLNFDEKFSNLVKRMTSLTLQSTETQSKEVEATGTVDLNELYKWEEVKRQENESQPETQNTNTYNFYDSYSYYYQHYFNKYLNS</sequence>
<dbReference type="GO" id="GO:0016887">
    <property type="term" value="F:ATP hydrolysis activity"/>
    <property type="evidence" value="ECO:0007669"/>
    <property type="project" value="RHEA"/>
</dbReference>